<reference evidence="2" key="1">
    <citation type="submission" date="2022-12" db="EMBL/GenBank/DDBJ databases">
        <authorList>
            <person name="Brejova B."/>
        </authorList>
    </citation>
    <scope>NUCLEOTIDE SEQUENCE</scope>
</reference>
<name>A0A9W4TSE4_9ASCO</name>
<dbReference type="OrthoDB" id="4088176at2759"/>
<dbReference type="AlphaFoldDB" id="A0A9W4TSE4"/>
<dbReference type="EMBL" id="CANTUO010000001">
    <property type="protein sequence ID" value="CAI5757406.1"/>
    <property type="molecule type" value="Genomic_DNA"/>
</dbReference>
<feature type="compositionally biased region" description="Low complexity" evidence="1">
    <location>
        <begin position="28"/>
        <end position="61"/>
    </location>
</feature>
<feature type="compositionally biased region" description="Polar residues" evidence="1">
    <location>
        <begin position="150"/>
        <end position="160"/>
    </location>
</feature>
<feature type="region of interest" description="Disordered" evidence="1">
    <location>
        <begin position="1"/>
        <end position="81"/>
    </location>
</feature>
<feature type="compositionally biased region" description="Low complexity" evidence="1">
    <location>
        <begin position="11"/>
        <end position="21"/>
    </location>
</feature>
<sequence>MSSEKEKLKAQEAQQNNQFNEAPPPYEQLQQQQAYSQQGYSQQGYGNYQQPQQQGNSQGYNEYDKPPATTQGYDVNQDPNVYKIAPDRVNITIAPPQHVHPQFQEYMANEPMRQARGDYLPQNNQFKHGAPLNRGHTSSNKQNKGFPGSSGVTYNNAANR</sequence>
<protein>
    <submittedName>
        <fullName evidence="2">Uncharacterized protein</fullName>
    </submittedName>
</protein>
<evidence type="ECO:0000256" key="1">
    <source>
        <dbReference type="SAM" id="MobiDB-lite"/>
    </source>
</evidence>
<feature type="region of interest" description="Disordered" evidence="1">
    <location>
        <begin position="119"/>
        <end position="160"/>
    </location>
</feature>
<feature type="compositionally biased region" description="Basic and acidic residues" evidence="1">
    <location>
        <begin position="1"/>
        <end position="10"/>
    </location>
</feature>
<dbReference type="Proteomes" id="UP001152885">
    <property type="component" value="Unassembled WGS sequence"/>
</dbReference>
<feature type="compositionally biased region" description="Polar residues" evidence="1">
    <location>
        <begin position="68"/>
        <end position="79"/>
    </location>
</feature>
<organism evidence="2 3">
    <name type="scientific">Candida verbasci</name>
    <dbReference type="NCBI Taxonomy" id="1227364"/>
    <lineage>
        <taxon>Eukaryota</taxon>
        <taxon>Fungi</taxon>
        <taxon>Dikarya</taxon>
        <taxon>Ascomycota</taxon>
        <taxon>Saccharomycotina</taxon>
        <taxon>Pichiomycetes</taxon>
        <taxon>Debaryomycetaceae</taxon>
        <taxon>Candida/Lodderomyces clade</taxon>
        <taxon>Candida</taxon>
    </lineage>
</organism>
<accession>A0A9W4TSE4</accession>
<keyword evidence="3" id="KW-1185">Reference proteome</keyword>
<gene>
    <name evidence="2" type="ORF">CANVERA_P1920</name>
</gene>
<evidence type="ECO:0000313" key="3">
    <source>
        <dbReference type="Proteomes" id="UP001152885"/>
    </source>
</evidence>
<proteinExistence type="predicted"/>
<comment type="caution">
    <text evidence="2">The sequence shown here is derived from an EMBL/GenBank/DDBJ whole genome shotgun (WGS) entry which is preliminary data.</text>
</comment>
<evidence type="ECO:0000313" key="2">
    <source>
        <dbReference type="EMBL" id="CAI5757406.1"/>
    </source>
</evidence>